<accession>A0A938XVU6</accession>
<evidence type="ECO:0000256" key="3">
    <source>
        <dbReference type="ARBA" id="ARBA00023027"/>
    </source>
</evidence>
<dbReference type="Gene3D" id="3.40.309.10">
    <property type="entry name" value="Aldehyde Dehydrogenase, Chain A, domain 2"/>
    <property type="match status" value="1"/>
</dbReference>
<dbReference type="InterPro" id="IPR016163">
    <property type="entry name" value="Ald_DH_C"/>
</dbReference>
<proteinExistence type="inferred from homology"/>
<evidence type="ECO:0000259" key="10">
    <source>
        <dbReference type="Pfam" id="PF00171"/>
    </source>
</evidence>
<dbReference type="EMBL" id="JAFBEB010000011">
    <property type="protein sequence ID" value="MBM7591413.1"/>
    <property type="molecule type" value="Genomic_DNA"/>
</dbReference>
<feature type="domain" description="Aldehyde dehydrogenase" evidence="10">
    <location>
        <begin position="21"/>
        <end position="478"/>
    </location>
</feature>
<evidence type="ECO:0000256" key="6">
    <source>
        <dbReference type="ARBA" id="ARBA00066984"/>
    </source>
</evidence>
<dbReference type="PROSITE" id="PS00687">
    <property type="entry name" value="ALDEHYDE_DEHYDR_GLU"/>
    <property type="match status" value="1"/>
</dbReference>
<dbReference type="InterPro" id="IPR016162">
    <property type="entry name" value="Ald_DH_N"/>
</dbReference>
<dbReference type="AlphaFoldDB" id="A0A938XVU6"/>
<evidence type="ECO:0000256" key="9">
    <source>
        <dbReference type="RuleBase" id="RU003345"/>
    </source>
</evidence>
<evidence type="ECO:0000313" key="12">
    <source>
        <dbReference type="Proteomes" id="UP000717624"/>
    </source>
</evidence>
<dbReference type="Proteomes" id="UP000717624">
    <property type="component" value="Unassembled WGS sequence"/>
</dbReference>
<gene>
    <name evidence="11" type="ORF">JOD01_003052</name>
</gene>
<keyword evidence="2 9" id="KW-0560">Oxidoreductase</keyword>
<name>A0A938XVU6_9BACL</name>
<dbReference type="FunFam" id="3.40.605.10:FF:000007">
    <property type="entry name" value="NAD/NADP-dependent betaine aldehyde dehydrogenase"/>
    <property type="match status" value="1"/>
</dbReference>
<dbReference type="InterPro" id="IPR029510">
    <property type="entry name" value="Ald_DH_CS_GLU"/>
</dbReference>
<dbReference type="Pfam" id="PF00171">
    <property type="entry name" value="Aldedh"/>
    <property type="match status" value="1"/>
</dbReference>
<dbReference type="PANTHER" id="PTHR42986">
    <property type="entry name" value="BENZALDEHYDE DEHYDROGENASE YFMT"/>
    <property type="match status" value="1"/>
</dbReference>
<evidence type="ECO:0000256" key="8">
    <source>
        <dbReference type="PROSITE-ProRule" id="PRU10007"/>
    </source>
</evidence>
<sequence length="489" mass="53475">MTTQTKSKLANWNKQFIGGEWREGKGKTYVDQNPFNDELLTEIRLASVEDIDAAYRAAKEAQKIWGKVNAYERSRVMEKAAELLEQRRKEIAEILVVESGSSYTKANVEIDFAIAIIKESASFPLRMTGTIMPSMVPGKENRIYRNPAGVVGVIGPFNFPFYLTMRSVAPALATGNGVVLKPDKQTMISGGLFLGKLFEDAGVPKGILNVTVADSREIGDSFVEHPVPRVISFTGSTPVGRHIGELCGKHLKKVALELGGNNAMIVLADADVEKAAEAAAFGKFMHQGQICMAINRIIVDRKIYEPFLKAFVEKASKIKTGNPQDPDVIVGPLINRKQVERIIDLVERTKKQGARVVLEGKAEGNVLTPYILADVTNDMAIAQEEVFGPACGVIAVDSEEEAIRVANDSEFGLSGAVYAGSYERGVEVAKQIETGMIHVNDQSVNDEPIIAFGGEKASGLGRYGGQWALDEFTTVKWISVQMETRQYPF</sequence>
<dbReference type="PROSITE" id="PS00070">
    <property type="entry name" value="ALDEHYDE_DEHYDR_CYS"/>
    <property type="match status" value="1"/>
</dbReference>
<dbReference type="Gene3D" id="3.40.605.10">
    <property type="entry name" value="Aldehyde Dehydrogenase, Chain A, domain 1"/>
    <property type="match status" value="1"/>
</dbReference>
<evidence type="ECO:0000256" key="4">
    <source>
        <dbReference type="ARBA" id="ARBA00050326"/>
    </source>
</evidence>
<evidence type="ECO:0000256" key="7">
    <source>
        <dbReference type="ARBA" id="ARBA00067277"/>
    </source>
</evidence>
<dbReference type="InterPro" id="IPR016160">
    <property type="entry name" value="Ald_DH_CS_CYS"/>
</dbReference>
<dbReference type="GO" id="GO:0016620">
    <property type="term" value="F:oxidoreductase activity, acting on the aldehyde or oxo group of donors, NAD or NADP as acceptor"/>
    <property type="evidence" value="ECO:0007669"/>
    <property type="project" value="InterPro"/>
</dbReference>
<evidence type="ECO:0000256" key="1">
    <source>
        <dbReference type="ARBA" id="ARBA00009986"/>
    </source>
</evidence>
<evidence type="ECO:0000256" key="2">
    <source>
        <dbReference type="ARBA" id="ARBA00023002"/>
    </source>
</evidence>
<dbReference type="RefSeq" id="WP_204519115.1">
    <property type="nucleotide sequence ID" value="NZ_BAABIN010000031.1"/>
</dbReference>
<protein>
    <recommendedName>
        <fullName evidence="7">3-sulfolactaldehyde dehydrogenase</fullName>
        <ecNumber evidence="6">1.2.1.97</ecNumber>
    </recommendedName>
</protein>
<comment type="similarity">
    <text evidence="1 9">Belongs to the aldehyde dehydrogenase family.</text>
</comment>
<dbReference type="InterPro" id="IPR016161">
    <property type="entry name" value="Ald_DH/histidinol_DH"/>
</dbReference>
<dbReference type="InterPro" id="IPR015590">
    <property type="entry name" value="Aldehyde_DH_dom"/>
</dbReference>
<dbReference type="PANTHER" id="PTHR42986:SF1">
    <property type="entry name" value="BENZALDEHYDE DEHYDROGENASE YFMT"/>
    <property type="match status" value="1"/>
</dbReference>
<evidence type="ECO:0000313" key="11">
    <source>
        <dbReference type="EMBL" id="MBM7591413.1"/>
    </source>
</evidence>
<dbReference type="FunFam" id="3.40.309.10:FF:000009">
    <property type="entry name" value="Aldehyde dehydrogenase A"/>
    <property type="match status" value="1"/>
</dbReference>
<dbReference type="SUPFAM" id="SSF53720">
    <property type="entry name" value="ALDH-like"/>
    <property type="match status" value="1"/>
</dbReference>
<keyword evidence="3" id="KW-0520">NAD</keyword>
<feature type="active site" evidence="8">
    <location>
        <position position="257"/>
    </location>
</feature>
<comment type="catalytic activity">
    <reaction evidence="4">
        <text>(2S)-3-sulfolactaldehyde + NAD(+) + H2O = (2S)-3-sulfolactate + NADH + 2 H(+)</text>
        <dbReference type="Rhea" id="RHEA:47932"/>
        <dbReference type="ChEBI" id="CHEBI:15377"/>
        <dbReference type="ChEBI" id="CHEBI:15378"/>
        <dbReference type="ChEBI" id="CHEBI:57540"/>
        <dbReference type="ChEBI" id="CHEBI:57945"/>
        <dbReference type="ChEBI" id="CHEBI:61289"/>
        <dbReference type="ChEBI" id="CHEBI:90109"/>
        <dbReference type="EC" id="1.2.1.97"/>
    </reaction>
    <physiologicalReaction direction="left-to-right" evidence="4">
        <dbReference type="Rhea" id="RHEA:47933"/>
    </physiologicalReaction>
</comment>
<evidence type="ECO:0000256" key="5">
    <source>
        <dbReference type="ARBA" id="ARBA00054572"/>
    </source>
</evidence>
<dbReference type="EC" id="1.2.1.97" evidence="6"/>
<organism evidence="11 12">
    <name type="scientific">Brevibacillus fulvus</name>
    <dbReference type="NCBI Taxonomy" id="1125967"/>
    <lineage>
        <taxon>Bacteria</taxon>
        <taxon>Bacillati</taxon>
        <taxon>Bacillota</taxon>
        <taxon>Bacilli</taxon>
        <taxon>Bacillales</taxon>
        <taxon>Paenibacillaceae</taxon>
        <taxon>Brevibacillus</taxon>
    </lineage>
</organism>
<dbReference type="CDD" id="cd07151">
    <property type="entry name" value="ALDH_HBenzADH"/>
    <property type="match status" value="1"/>
</dbReference>
<comment type="function">
    <text evidence="5">Part of the sulfo-TAL (or sulfo-SFT) pathway, a D-sulfoquinovose degradation pathway that produces sulfolactate (SL). Catalyzes the oxidation of 3-sulfolactaldehyde (SLA) to sulfolactate (SL).</text>
</comment>
<comment type="caution">
    <text evidence="11">The sequence shown here is derived from an EMBL/GenBank/DDBJ whole genome shotgun (WGS) entry which is preliminary data.</text>
</comment>
<keyword evidence="12" id="KW-1185">Reference proteome</keyword>
<reference evidence="11" key="1">
    <citation type="submission" date="2021-01" db="EMBL/GenBank/DDBJ databases">
        <title>Genomic Encyclopedia of Type Strains, Phase IV (KMG-IV): sequencing the most valuable type-strain genomes for metagenomic binning, comparative biology and taxonomic classification.</title>
        <authorList>
            <person name="Goeker M."/>
        </authorList>
    </citation>
    <scope>NUCLEOTIDE SEQUENCE</scope>
    <source>
        <strain evidence="11">DSM 25523</strain>
    </source>
</reference>